<dbReference type="RefSeq" id="WP_173715039.1">
    <property type="nucleotide sequence ID" value="NZ_JABTAE010000001.1"/>
</dbReference>
<feature type="transmembrane region" description="Helical" evidence="1">
    <location>
        <begin position="20"/>
        <end position="37"/>
    </location>
</feature>
<keyword evidence="1" id="KW-1133">Transmembrane helix</keyword>
<comment type="caution">
    <text evidence="2">The sequence shown here is derived from an EMBL/GenBank/DDBJ whole genome shotgun (WGS) entry which is preliminary data.</text>
</comment>
<reference evidence="2 3" key="1">
    <citation type="submission" date="2016-05" db="EMBL/GenBank/DDBJ databases">
        <title>Microbial solvent formation.</title>
        <authorList>
            <person name="Poehlein A."/>
            <person name="Montoya Solano J.D."/>
            <person name="Flitsch S."/>
            <person name="Krabben P."/>
            <person name="Duerre P."/>
            <person name="Daniel R."/>
        </authorList>
    </citation>
    <scope>NUCLEOTIDE SEQUENCE [LARGE SCALE GENOMIC DNA]</scope>
    <source>
        <strain evidence="2 3">DSM 53</strain>
    </source>
</reference>
<evidence type="ECO:0000313" key="3">
    <source>
        <dbReference type="Proteomes" id="UP000190973"/>
    </source>
</evidence>
<gene>
    <name evidence="2" type="ORF">CLBCK_10160</name>
</gene>
<sequence>MVVQNTNVNEKEVTLTPNVKVIPLIISVLVGIAICFLPKPAEIPQNGWYLLAVFSRL</sequence>
<evidence type="ECO:0000313" key="2">
    <source>
        <dbReference type="EMBL" id="OOM63452.1"/>
    </source>
</evidence>
<protein>
    <submittedName>
        <fullName evidence="2">Uncharacterized protein</fullName>
    </submittedName>
</protein>
<dbReference type="Proteomes" id="UP000190973">
    <property type="component" value="Unassembled WGS sequence"/>
</dbReference>
<dbReference type="EMBL" id="LZZI01000012">
    <property type="protein sequence ID" value="OOM63452.1"/>
    <property type="molecule type" value="Genomic_DNA"/>
</dbReference>
<accession>A0A1S8SDY9</accession>
<proteinExistence type="predicted"/>
<keyword evidence="1" id="KW-0472">Membrane</keyword>
<name>A0A1S8SDY9_CLOBE</name>
<organism evidence="2 3">
    <name type="scientific">Clostridium beijerinckii</name>
    <name type="common">Clostridium MP</name>
    <dbReference type="NCBI Taxonomy" id="1520"/>
    <lineage>
        <taxon>Bacteria</taxon>
        <taxon>Bacillati</taxon>
        <taxon>Bacillota</taxon>
        <taxon>Clostridia</taxon>
        <taxon>Eubacteriales</taxon>
        <taxon>Clostridiaceae</taxon>
        <taxon>Clostridium</taxon>
    </lineage>
</organism>
<dbReference type="AlphaFoldDB" id="A0A1S8SDY9"/>
<evidence type="ECO:0000256" key="1">
    <source>
        <dbReference type="SAM" id="Phobius"/>
    </source>
</evidence>
<keyword evidence="1" id="KW-0812">Transmembrane</keyword>